<dbReference type="GO" id="GO:0042128">
    <property type="term" value="P:nitrate assimilation"/>
    <property type="evidence" value="ECO:0007669"/>
    <property type="project" value="UniProtKB-KW"/>
</dbReference>
<evidence type="ECO:0000256" key="2">
    <source>
        <dbReference type="SAM" id="MobiDB-lite"/>
    </source>
</evidence>
<evidence type="ECO:0000313" key="3">
    <source>
        <dbReference type="EMBL" id="OYR14972.1"/>
    </source>
</evidence>
<dbReference type="GO" id="GO:0051082">
    <property type="term" value="F:unfolded protein binding"/>
    <property type="evidence" value="ECO:0007669"/>
    <property type="project" value="InterPro"/>
</dbReference>
<accession>A0A256FJF3</accession>
<dbReference type="Gene3D" id="1.10.3480.10">
    <property type="entry name" value="TorD-like"/>
    <property type="match status" value="1"/>
</dbReference>
<proteinExistence type="predicted"/>
<dbReference type="Proteomes" id="UP000215590">
    <property type="component" value="Unassembled WGS sequence"/>
</dbReference>
<protein>
    <submittedName>
        <fullName evidence="3">Nitrate reductase molybdenum cofactor assembly chaperone</fullName>
    </submittedName>
</protein>
<dbReference type="EMBL" id="NNRJ01000051">
    <property type="protein sequence ID" value="OYR14972.1"/>
    <property type="molecule type" value="Genomic_DNA"/>
</dbReference>
<dbReference type="PANTHER" id="PTHR43680">
    <property type="entry name" value="NITRATE REDUCTASE MOLYBDENUM COFACTOR ASSEMBLY CHAPERONE"/>
    <property type="match status" value="1"/>
</dbReference>
<feature type="region of interest" description="Disordered" evidence="2">
    <location>
        <begin position="206"/>
        <end position="239"/>
    </location>
</feature>
<dbReference type="AlphaFoldDB" id="A0A256FJF3"/>
<evidence type="ECO:0000313" key="4">
    <source>
        <dbReference type="Proteomes" id="UP000215590"/>
    </source>
</evidence>
<dbReference type="Pfam" id="PF02613">
    <property type="entry name" value="Nitrate_red_del"/>
    <property type="match status" value="1"/>
</dbReference>
<dbReference type="InterPro" id="IPR003765">
    <property type="entry name" value="NO3_reductase_chaperone_NarJ"/>
</dbReference>
<dbReference type="RefSeq" id="WP_094508441.1">
    <property type="nucleotide sequence ID" value="NZ_JBHEEK010000003.1"/>
</dbReference>
<reference evidence="3 4" key="1">
    <citation type="submission" date="2017-07" db="EMBL/GenBank/DDBJ databases">
        <title>Phylogenetic study on the rhizospheric bacterium Ochrobactrum sp. A44.</title>
        <authorList>
            <person name="Krzyzanowska D.M."/>
            <person name="Ossowicki A."/>
            <person name="Rajewska M."/>
            <person name="Maciag T."/>
            <person name="Kaczynski Z."/>
            <person name="Czerwicka M."/>
            <person name="Jafra S."/>
        </authorList>
    </citation>
    <scope>NUCLEOTIDE SEQUENCE [LARGE SCALE GENOMIC DNA]</scope>
    <source>
        <strain evidence="3 4">DSM 7216</strain>
    </source>
</reference>
<dbReference type="SUPFAM" id="SSF89155">
    <property type="entry name" value="TorD-like"/>
    <property type="match status" value="1"/>
</dbReference>
<name>A0A256FJF3_9HYPH</name>
<evidence type="ECO:0000256" key="1">
    <source>
        <dbReference type="ARBA" id="ARBA00023063"/>
    </source>
</evidence>
<dbReference type="GO" id="GO:0016530">
    <property type="term" value="F:metallochaperone activity"/>
    <property type="evidence" value="ECO:0007669"/>
    <property type="project" value="TreeGrafter"/>
</dbReference>
<dbReference type="PANTHER" id="PTHR43680:SF2">
    <property type="entry name" value="NITRATE REDUCTASE MOLYBDENUM COFACTOR ASSEMBLY CHAPERONE NARJ"/>
    <property type="match status" value="1"/>
</dbReference>
<comment type="caution">
    <text evidence="3">The sequence shown here is derived from an EMBL/GenBank/DDBJ whole genome shotgun (WGS) entry which is preliminary data.</text>
</comment>
<gene>
    <name evidence="3" type="primary">narJ</name>
    <name evidence="3" type="ORF">CEV31_3282</name>
</gene>
<dbReference type="InterPro" id="IPR036411">
    <property type="entry name" value="TorD-like_sf"/>
</dbReference>
<keyword evidence="1" id="KW-0534">Nitrate assimilation</keyword>
<keyword evidence="4" id="KW-1185">Reference proteome</keyword>
<organism evidence="3 4">
    <name type="scientific">Brucella thiophenivorans</name>
    <dbReference type="NCBI Taxonomy" id="571255"/>
    <lineage>
        <taxon>Bacteria</taxon>
        <taxon>Pseudomonadati</taxon>
        <taxon>Pseudomonadota</taxon>
        <taxon>Alphaproteobacteria</taxon>
        <taxon>Hyphomicrobiales</taxon>
        <taxon>Brucellaceae</taxon>
        <taxon>Brucella/Ochrobactrum group</taxon>
        <taxon>Brucella</taxon>
    </lineage>
</organism>
<dbReference type="OrthoDB" id="8478585at2"/>
<sequence length="239" mass="27077">MNKVLKILSLLLSYPSQEVRAGQDELKAAVAEETSLLSPGMRKLLDNLIDDICKGDLYEAQERYVHLFDRTRSLSLHLFEHVHGESRDRGQAMVDLLKMYEDNGFEIDAKELPDYLPLFLEFLSTRSPEEIHDLLTQTAHITTAIGERLRKRRSIYSNAFAVLATVSNAKPDEKLVGELLRQEEDDPNDLEALDRIWEEEAVTFGSQNAGENACGPDRLRMQVRASRRNPAAPSNPSQI</sequence>
<dbReference type="GO" id="GO:0051131">
    <property type="term" value="P:chaperone-mediated protein complex assembly"/>
    <property type="evidence" value="ECO:0007669"/>
    <property type="project" value="InterPro"/>
</dbReference>
<dbReference type="NCBIfam" id="TIGR00684">
    <property type="entry name" value="narJ"/>
    <property type="match status" value="1"/>
</dbReference>
<dbReference type="InterPro" id="IPR020945">
    <property type="entry name" value="DMSO/NO3_reduct_chaperone"/>
</dbReference>